<protein>
    <submittedName>
        <fullName evidence="7">Sodium:calcium antiporter</fullName>
    </submittedName>
</protein>
<feature type="transmembrane region" description="Helical" evidence="5">
    <location>
        <begin position="149"/>
        <end position="168"/>
    </location>
</feature>
<keyword evidence="8" id="KW-1185">Reference proteome</keyword>
<dbReference type="RefSeq" id="WP_119107550.1">
    <property type="nucleotide sequence ID" value="NZ_QXJC01000001.1"/>
</dbReference>
<dbReference type="Pfam" id="PF01699">
    <property type="entry name" value="Na_Ca_ex"/>
    <property type="match status" value="2"/>
</dbReference>
<evidence type="ECO:0000256" key="3">
    <source>
        <dbReference type="ARBA" id="ARBA00022989"/>
    </source>
</evidence>
<dbReference type="GO" id="GO:0006874">
    <property type="term" value="P:intracellular calcium ion homeostasis"/>
    <property type="evidence" value="ECO:0007669"/>
    <property type="project" value="TreeGrafter"/>
</dbReference>
<feature type="transmembrane region" description="Helical" evidence="5">
    <location>
        <begin position="73"/>
        <end position="95"/>
    </location>
</feature>
<dbReference type="GO" id="GO:0008273">
    <property type="term" value="F:calcium, potassium:sodium antiporter activity"/>
    <property type="evidence" value="ECO:0007669"/>
    <property type="project" value="TreeGrafter"/>
</dbReference>
<reference evidence="7 8" key="1">
    <citation type="submission" date="2018-09" db="EMBL/GenBank/DDBJ databases">
        <title>Draft genome of Simplicispira sp. NY-02.</title>
        <authorList>
            <person name="Im W.T."/>
        </authorList>
    </citation>
    <scope>NUCLEOTIDE SEQUENCE [LARGE SCALE GENOMIC DNA]</scope>
    <source>
        <strain evidence="7 8">NY-02</strain>
    </source>
</reference>
<feature type="transmembrane region" description="Helical" evidence="5">
    <location>
        <begin position="294"/>
        <end position="315"/>
    </location>
</feature>
<keyword evidence="3 5" id="KW-1133">Transmembrane helix</keyword>
<dbReference type="InterPro" id="IPR004481">
    <property type="entry name" value="K/Na/Ca-exchanger"/>
</dbReference>
<evidence type="ECO:0000256" key="1">
    <source>
        <dbReference type="ARBA" id="ARBA00004141"/>
    </source>
</evidence>
<feature type="transmembrane region" description="Helical" evidence="5">
    <location>
        <begin position="195"/>
        <end position="218"/>
    </location>
</feature>
<organism evidence="7 8">
    <name type="scientific">Simplicispira hankyongi</name>
    <dbReference type="NCBI Taxonomy" id="2315688"/>
    <lineage>
        <taxon>Bacteria</taxon>
        <taxon>Pseudomonadati</taxon>
        <taxon>Pseudomonadota</taxon>
        <taxon>Betaproteobacteria</taxon>
        <taxon>Burkholderiales</taxon>
        <taxon>Comamonadaceae</taxon>
        <taxon>Simplicispira</taxon>
    </lineage>
</organism>
<feature type="domain" description="Sodium/calcium exchanger membrane region" evidence="6">
    <location>
        <begin position="8"/>
        <end position="162"/>
    </location>
</feature>
<comment type="caution">
    <text evidence="7">The sequence shown here is derived from an EMBL/GenBank/DDBJ whole genome shotgun (WGS) entry which is preliminary data.</text>
</comment>
<dbReference type="PANTHER" id="PTHR10846:SF8">
    <property type="entry name" value="INNER MEMBRANE PROTEIN YRBG"/>
    <property type="match status" value="1"/>
</dbReference>
<dbReference type="EMBL" id="QXJC01000001">
    <property type="protein sequence ID" value="RID99099.1"/>
    <property type="molecule type" value="Genomic_DNA"/>
</dbReference>
<keyword evidence="4 5" id="KW-0472">Membrane</keyword>
<gene>
    <name evidence="7" type="ORF">D3F03_01215</name>
</gene>
<keyword evidence="2 5" id="KW-0812">Transmembrane</keyword>
<feature type="transmembrane region" description="Helical" evidence="5">
    <location>
        <begin position="322"/>
        <end position="344"/>
    </location>
</feature>
<feature type="transmembrane region" description="Helical" evidence="5">
    <location>
        <begin position="107"/>
        <end position="129"/>
    </location>
</feature>
<evidence type="ECO:0000313" key="7">
    <source>
        <dbReference type="EMBL" id="RID99099.1"/>
    </source>
</evidence>
<comment type="subcellular location">
    <subcellularLocation>
        <location evidence="1">Membrane</location>
        <topology evidence="1">Multi-pass membrane protein</topology>
    </subcellularLocation>
</comment>
<feature type="transmembrane region" description="Helical" evidence="5">
    <location>
        <begin position="264"/>
        <end position="282"/>
    </location>
</feature>
<dbReference type="InterPro" id="IPR044880">
    <property type="entry name" value="NCX_ion-bd_dom_sf"/>
</dbReference>
<dbReference type="GO" id="GO:0005886">
    <property type="term" value="C:plasma membrane"/>
    <property type="evidence" value="ECO:0007669"/>
    <property type="project" value="TreeGrafter"/>
</dbReference>
<accession>A0A398C8M7</accession>
<dbReference type="PANTHER" id="PTHR10846">
    <property type="entry name" value="SODIUM/POTASSIUM/CALCIUM EXCHANGER"/>
    <property type="match status" value="1"/>
</dbReference>
<evidence type="ECO:0000256" key="2">
    <source>
        <dbReference type="ARBA" id="ARBA00022692"/>
    </source>
</evidence>
<feature type="transmembrane region" description="Helical" evidence="5">
    <location>
        <begin position="230"/>
        <end position="252"/>
    </location>
</feature>
<dbReference type="Gene3D" id="1.20.1420.30">
    <property type="entry name" value="NCX, central ion-binding region"/>
    <property type="match status" value="1"/>
</dbReference>
<dbReference type="AlphaFoldDB" id="A0A398C8M7"/>
<evidence type="ECO:0000256" key="5">
    <source>
        <dbReference type="SAM" id="Phobius"/>
    </source>
</evidence>
<evidence type="ECO:0000259" key="6">
    <source>
        <dbReference type="Pfam" id="PF01699"/>
    </source>
</evidence>
<dbReference type="GO" id="GO:0005262">
    <property type="term" value="F:calcium channel activity"/>
    <property type="evidence" value="ECO:0007669"/>
    <property type="project" value="TreeGrafter"/>
</dbReference>
<feature type="domain" description="Sodium/calcium exchanger membrane region" evidence="6">
    <location>
        <begin position="196"/>
        <end position="340"/>
    </location>
</feature>
<proteinExistence type="predicted"/>
<dbReference type="InterPro" id="IPR004837">
    <property type="entry name" value="NaCa_Exmemb"/>
</dbReference>
<dbReference type="OrthoDB" id="9794225at2"/>
<evidence type="ECO:0000256" key="4">
    <source>
        <dbReference type="ARBA" id="ARBA00023136"/>
    </source>
</evidence>
<sequence length="348" mass="36554">MNSPAAVWLAFLACAALIGAAGYQLSLAGDTIARRTGLSGNWIGLTLIASVTSLPELATGITSVTLAHAPNLAVGNALGSCVLNLAFLVVIDMVHRREPVWSRASRGHVLAAAFGVVLLGFLLLGLLIGQLSPTSTEPTTHAPRWNLGLMTPVMLLLYVVAMKVVFVYERTHPAEQANDNAASTLDAAIPPLRRAIVRFAVSALVVMGAGLWLPFAAVDLAHAMGWNRSFVGSLFVAMATTLPELAVTLSALRLGALDMAIGNLLGSNLFNVTIIAVDDLFYRPGALLADVSLVHAVTATSAIVMTGLAVVGLFFRPRDRVLRAVGAISLALTAVYLLNTYVIFLHGT</sequence>
<evidence type="ECO:0000313" key="8">
    <source>
        <dbReference type="Proteomes" id="UP000266302"/>
    </source>
</evidence>
<name>A0A398C8M7_9BURK</name>
<dbReference type="Proteomes" id="UP000266302">
    <property type="component" value="Unassembled WGS sequence"/>
</dbReference>